<dbReference type="CDD" id="cd07182">
    <property type="entry name" value="RNase_HII_bacteria_HII_like"/>
    <property type="match status" value="1"/>
</dbReference>
<evidence type="ECO:0000256" key="8">
    <source>
        <dbReference type="ARBA" id="ARBA00022490"/>
    </source>
</evidence>
<dbReference type="Pfam" id="PF01351">
    <property type="entry name" value="RNase_HII"/>
    <property type="match status" value="1"/>
</dbReference>
<proteinExistence type="inferred from homology"/>
<keyword evidence="8 14" id="KW-0963">Cytoplasm</keyword>
<feature type="binding site" evidence="14 15">
    <location>
        <position position="40"/>
    </location>
    <ligand>
        <name>a divalent metal cation</name>
        <dbReference type="ChEBI" id="CHEBI:60240"/>
    </ligand>
</feature>
<evidence type="ECO:0000313" key="18">
    <source>
        <dbReference type="EMBL" id="GAA1551972.1"/>
    </source>
</evidence>
<evidence type="ECO:0000256" key="9">
    <source>
        <dbReference type="ARBA" id="ARBA00022722"/>
    </source>
</evidence>
<keyword evidence="11 14" id="KW-0255">Endonuclease</keyword>
<dbReference type="RefSeq" id="WP_346030970.1">
    <property type="nucleotide sequence ID" value="NZ_BAAANV010000066.1"/>
</dbReference>
<evidence type="ECO:0000256" key="13">
    <source>
        <dbReference type="ARBA" id="ARBA00023211"/>
    </source>
</evidence>
<evidence type="ECO:0000256" key="14">
    <source>
        <dbReference type="HAMAP-Rule" id="MF_00052"/>
    </source>
</evidence>
<evidence type="ECO:0000256" key="10">
    <source>
        <dbReference type="ARBA" id="ARBA00022723"/>
    </source>
</evidence>
<evidence type="ECO:0000256" key="4">
    <source>
        <dbReference type="ARBA" id="ARBA00004496"/>
    </source>
</evidence>
<comment type="cofactor">
    <cofactor evidence="2">
        <name>Mg(2+)</name>
        <dbReference type="ChEBI" id="CHEBI:18420"/>
    </cofactor>
</comment>
<comment type="subcellular location">
    <subcellularLocation>
        <location evidence="4 14">Cytoplasm</location>
    </subcellularLocation>
</comment>
<keyword evidence="13 14" id="KW-0464">Manganese</keyword>
<organism evidence="18 19">
    <name type="scientific">Dermacoccus barathri</name>
    <dbReference type="NCBI Taxonomy" id="322601"/>
    <lineage>
        <taxon>Bacteria</taxon>
        <taxon>Bacillati</taxon>
        <taxon>Actinomycetota</taxon>
        <taxon>Actinomycetes</taxon>
        <taxon>Micrococcales</taxon>
        <taxon>Dermacoccaceae</taxon>
        <taxon>Dermacoccus</taxon>
    </lineage>
</organism>
<dbReference type="InterPro" id="IPR022898">
    <property type="entry name" value="RNase_HII"/>
</dbReference>
<dbReference type="Proteomes" id="UP001501288">
    <property type="component" value="Unassembled WGS sequence"/>
</dbReference>
<dbReference type="InterPro" id="IPR024567">
    <property type="entry name" value="RNase_HII/HIII_dom"/>
</dbReference>
<keyword evidence="9 14" id="KW-0540">Nuclease</keyword>
<feature type="domain" description="RNase H type-2" evidence="17">
    <location>
        <begin position="34"/>
        <end position="244"/>
    </location>
</feature>
<evidence type="ECO:0000256" key="3">
    <source>
        <dbReference type="ARBA" id="ARBA00004065"/>
    </source>
</evidence>
<dbReference type="PANTHER" id="PTHR10954:SF18">
    <property type="entry name" value="RIBONUCLEASE HII"/>
    <property type="match status" value="1"/>
</dbReference>
<keyword evidence="10 14" id="KW-0479">Metal-binding</keyword>
<evidence type="ECO:0000313" key="19">
    <source>
        <dbReference type="Proteomes" id="UP001501288"/>
    </source>
</evidence>
<evidence type="ECO:0000256" key="1">
    <source>
        <dbReference type="ARBA" id="ARBA00000077"/>
    </source>
</evidence>
<evidence type="ECO:0000256" key="2">
    <source>
        <dbReference type="ARBA" id="ARBA00001946"/>
    </source>
</evidence>
<sequence>MSPDAERRPDVVVRTPSTTPTLRLERQLLRDGRTLIAGMDEVGRGALAGPVSVGVCVVSATTGTVPQGVKDSKLVPEPKRPALAAKVRRWAVAGAVGHASPAEIDEMGMTRALRLAGTRALAALEVTPDVVILDGKHDWLTEPESVGLLGLLDAVDVVGGAPEVVTQIKADMRCSSVAGASLLAKVERDAMMAEAAPDHPVYGWEINKGYSAPGHLAAIAEHGPCELHRRSWKTFRAAEAEDQQVREANHDVRSTQA</sequence>
<feature type="binding site" evidence="14 15">
    <location>
        <position position="134"/>
    </location>
    <ligand>
        <name>a divalent metal cation</name>
        <dbReference type="ChEBI" id="CHEBI:60240"/>
    </ligand>
</feature>
<comment type="similarity">
    <text evidence="5 14 16">Belongs to the RNase HII family.</text>
</comment>
<dbReference type="PROSITE" id="PS51975">
    <property type="entry name" value="RNASE_H_2"/>
    <property type="match status" value="1"/>
</dbReference>
<dbReference type="Gene3D" id="3.30.420.10">
    <property type="entry name" value="Ribonuclease H-like superfamily/Ribonuclease H"/>
    <property type="match status" value="1"/>
</dbReference>
<gene>
    <name evidence="14" type="primary">rnhB</name>
    <name evidence="18" type="ORF">GCM10009762_25900</name>
</gene>
<evidence type="ECO:0000256" key="6">
    <source>
        <dbReference type="ARBA" id="ARBA00012180"/>
    </source>
</evidence>
<protein>
    <recommendedName>
        <fullName evidence="7 14">Ribonuclease HII</fullName>
        <shortName evidence="14">RNase HII</shortName>
        <ecNumber evidence="6 14">3.1.26.4</ecNumber>
    </recommendedName>
</protein>
<comment type="catalytic activity">
    <reaction evidence="1 14 15 16">
        <text>Endonucleolytic cleavage to 5'-phosphomonoester.</text>
        <dbReference type="EC" id="3.1.26.4"/>
    </reaction>
</comment>
<dbReference type="HAMAP" id="MF_00052_B">
    <property type="entry name" value="RNase_HII_B"/>
    <property type="match status" value="1"/>
</dbReference>
<comment type="cofactor">
    <cofactor evidence="14 15">
        <name>Mn(2+)</name>
        <dbReference type="ChEBI" id="CHEBI:29035"/>
    </cofactor>
    <cofactor evidence="14 15">
        <name>Mg(2+)</name>
        <dbReference type="ChEBI" id="CHEBI:18420"/>
    </cofactor>
    <text evidence="14 15">Manganese or magnesium. Binds 1 divalent metal ion per monomer in the absence of substrate. May bind a second metal ion after substrate binding.</text>
</comment>
<comment type="caution">
    <text evidence="18">The sequence shown here is derived from an EMBL/GenBank/DDBJ whole genome shotgun (WGS) entry which is preliminary data.</text>
</comment>
<keyword evidence="12 14" id="KW-0378">Hydrolase</keyword>
<dbReference type="PANTHER" id="PTHR10954">
    <property type="entry name" value="RIBONUCLEASE H2 SUBUNIT A"/>
    <property type="match status" value="1"/>
</dbReference>
<dbReference type="SUPFAM" id="SSF53098">
    <property type="entry name" value="Ribonuclease H-like"/>
    <property type="match status" value="1"/>
</dbReference>
<evidence type="ECO:0000256" key="5">
    <source>
        <dbReference type="ARBA" id="ARBA00007383"/>
    </source>
</evidence>
<evidence type="ECO:0000256" key="16">
    <source>
        <dbReference type="RuleBase" id="RU003515"/>
    </source>
</evidence>
<comment type="function">
    <text evidence="3 14 16">Endonuclease that specifically degrades the RNA of RNA-DNA hybrids.</text>
</comment>
<dbReference type="EMBL" id="BAAANV010000066">
    <property type="protein sequence ID" value="GAA1551972.1"/>
    <property type="molecule type" value="Genomic_DNA"/>
</dbReference>
<dbReference type="InterPro" id="IPR036397">
    <property type="entry name" value="RNaseH_sf"/>
</dbReference>
<dbReference type="EC" id="3.1.26.4" evidence="6 14"/>
<evidence type="ECO:0000256" key="12">
    <source>
        <dbReference type="ARBA" id="ARBA00022801"/>
    </source>
</evidence>
<accession>A0ABN2C3X9</accession>
<name>A0ABN2C3X9_9MICO</name>
<dbReference type="NCBIfam" id="NF000595">
    <property type="entry name" value="PRK00015.1-3"/>
    <property type="match status" value="1"/>
</dbReference>
<evidence type="ECO:0000256" key="7">
    <source>
        <dbReference type="ARBA" id="ARBA00019179"/>
    </source>
</evidence>
<reference evidence="18 19" key="1">
    <citation type="journal article" date="2019" name="Int. J. Syst. Evol. Microbiol.">
        <title>The Global Catalogue of Microorganisms (GCM) 10K type strain sequencing project: providing services to taxonomists for standard genome sequencing and annotation.</title>
        <authorList>
            <consortium name="The Broad Institute Genomics Platform"/>
            <consortium name="The Broad Institute Genome Sequencing Center for Infectious Disease"/>
            <person name="Wu L."/>
            <person name="Ma J."/>
        </authorList>
    </citation>
    <scope>NUCLEOTIDE SEQUENCE [LARGE SCALE GENOMIC DNA]</scope>
    <source>
        <strain evidence="18 19">JCM 14588</strain>
    </source>
</reference>
<dbReference type="InterPro" id="IPR001352">
    <property type="entry name" value="RNase_HII/HIII"/>
</dbReference>
<dbReference type="InterPro" id="IPR012337">
    <property type="entry name" value="RNaseH-like_sf"/>
</dbReference>
<keyword evidence="19" id="KW-1185">Reference proteome</keyword>
<feature type="binding site" evidence="14 15">
    <location>
        <position position="41"/>
    </location>
    <ligand>
        <name>a divalent metal cation</name>
        <dbReference type="ChEBI" id="CHEBI:60240"/>
    </ligand>
</feature>
<evidence type="ECO:0000256" key="11">
    <source>
        <dbReference type="ARBA" id="ARBA00022759"/>
    </source>
</evidence>
<evidence type="ECO:0000256" key="15">
    <source>
        <dbReference type="PROSITE-ProRule" id="PRU01319"/>
    </source>
</evidence>
<evidence type="ECO:0000259" key="17">
    <source>
        <dbReference type="PROSITE" id="PS51975"/>
    </source>
</evidence>